<evidence type="ECO:0000256" key="2">
    <source>
        <dbReference type="ARBA" id="ARBA00023125"/>
    </source>
</evidence>
<dbReference type="SMART" id="SM00342">
    <property type="entry name" value="HTH_ARAC"/>
    <property type="match status" value="1"/>
</dbReference>
<name>A0ABP8FWR4_9SPHI</name>
<keyword evidence="6" id="KW-1185">Reference proteome</keyword>
<dbReference type="InterPro" id="IPR018062">
    <property type="entry name" value="HTH_AraC-typ_CS"/>
</dbReference>
<feature type="domain" description="HTH araC/xylS-type" evidence="4">
    <location>
        <begin position="201"/>
        <end position="299"/>
    </location>
</feature>
<dbReference type="PROSITE" id="PS01124">
    <property type="entry name" value="HTH_ARAC_FAMILY_2"/>
    <property type="match status" value="1"/>
</dbReference>
<dbReference type="InterPro" id="IPR032783">
    <property type="entry name" value="AraC_lig"/>
</dbReference>
<keyword evidence="3" id="KW-0804">Transcription</keyword>
<keyword evidence="2" id="KW-0238">DNA-binding</keyword>
<dbReference type="Pfam" id="PF12833">
    <property type="entry name" value="HTH_18"/>
    <property type="match status" value="1"/>
</dbReference>
<dbReference type="PANTHER" id="PTHR46796:SF7">
    <property type="entry name" value="ARAC FAMILY TRANSCRIPTIONAL REGULATOR"/>
    <property type="match status" value="1"/>
</dbReference>
<evidence type="ECO:0000313" key="6">
    <source>
        <dbReference type="Proteomes" id="UP001500582"/>
    </source>
</evidence>
<accession>A0ABP8FWR4</accession>
<gene>
    <name evidence="5" type="ORF">GCM10023149_08040</name>
</gene>
<sequence>MDALSTILETTRLRSMVYDKFVVSGAWGVDITEDNNSQFWRLIKGKCIVGLPDNTLIEMQEGDLVYISHGGGHWIADSPSSLRIPAQKYVKARHDGIPVFSDKGDTTTLIGGHFTFDDQPHPFLKDLPRIIHIKQYETENQLLLGQLLRSIFSELNEEKPGTKLMLKCLAEIAFVNIIRAYLEQDKLKNGFISALNDRQISKSLKLMQDSPEIDWTLQSLASEVGMSRSVFFNRFKKLVGETPLNYLTDWRIRKAKDLLRTDKRNISEIAHSVGYLSEAAFNRVFKAKTNKTPAMYRRNEIAD</sequence>
<protein>
    <submittedName>
        <fullName evidence="5">AraC family transcriptional regulator</fullName>
    </submittedName>
</protein>
<dbReference type="InterPro" id="IPR009057">
    <property type="entry name" value="Homeodomain-like_sf"/>
</dbReference>
<reference evidence="6" key="1">
    <citation type="journal article" date="2019" name="Int. J. Syst. Evol. Microbiol.">
        <title>The Global Catalogue of Microorganisms (GCM) 10K type strain sequencing project: providing services to taxonomists for standard genome sequencing and annotation.</title>
        <authorList>
            <consortium name="The Broad Institute Genomics Platform"/>
            <consortium name="The Broad Institute Genome Sequencing Center for Infectious Disease"/>
            <person name="Wu L."/>
            <person name="Ma J."/>
        </authorList>
    </citation>
    <scope>NUCLEOTIDE SEQUENCE [LARGE SCALE GENOMIC DNA]</scope>
    <source>
        <strain evidence="6">JCM 17705</strain>
    </source>
</reference>
<dbReference type="Gene3D" id="1.10.10.60">
    <property type="entry name" value="Homeodomain-like"/>
    <property type="match status" value="2"/>
</dbReference>
<dbReference type="InterPro" id="IPR050204">
    <property type="entry name" value="AraC_XylS_family_regulators"/>
</dbReference>
<evidence type="ECO:0000313" key="5">
    <source>
        <dbReference type="EMBL" id="GAA4312613.1"/>
    </source>
</evidence>
<evidence type="ECO:0000256" key="3">
    <source>
        <dbReference type="ARBA" id="ARBA00023163"/>
    </source>
</evidence>
<keyword evidence="1" id="KW-0805">Transcription regulation</keyword>
<dbReference type="Pfam" id="PF12852">
    <property type="entry name" value="Cupin_6"/>
    <property type="match status" value="1"/>
</dbReference>
<dbReference type="InterPro" id="IPR018060">
    <property type="entry name" value="HTH_AraC"/>
</dbReference>
<dbReference type="Proteomes" id="UP001500582">
    <property type="component" value="Unassembled WGS sequence"/>
</dbReference>
<evidence type="ECO:0000256" key="1">
    <source>
        <dbReference type="ARBA" id="ARBA00023015"/>
    </source>
</evidence>
<dbReference type="InterPro" id="IPR020449">
    <property type="entry name" value="Tscrpt_reg_AraC-type_HTH"/>
</dbReference>
<comment type="caution">
    <text evidence="5">The sequence shown here is derived from an EMBL/GenBank/DDBJ whole genome shotgun (WGS) entry which is preliminary data.</text>
</comment>
<evidence type="ECO:0000259" key="4">
    <source>
        <dbReference type="PROSITE" id="PS01124"/>
    </source>
</evidence>
<dbReference type="EMBL" id="BAABFT010000002">
    <property type="protein sequence ID" value="GAA4312613.1"/>
    <property type="molecule type" value="Genomic_DNA"/>
</dbReference>
<dbReference type="PRINTS" id="PR00032">
    <property type="entry name" value="HTHARAC"/>
</dbReference>
<dbReference type="PANTHER" id="PTHR46796">
    <property type="entry name" value="HTH-TYPE TRANSCRIPTIONAL ACTIVATOR RHAS-RELATED"/>
    <property type="match status" value="1"/>
</dbReference>
<dbReference type="PROSITE" id="PS00041">
    <property type="entry name" value="HTH_ARAC_FAMILY_1"/>
    <property type="match status" value="1"/>
</dbReference>
<organism evidence="5 6">
    <name type="scientific">Mucilaginibacter gynuensis</name>
    <dbReference type="NCBI Taxonomy" id="1302236"/>
    <lineage>
        <taxon>Bacteria</taxon>
        <taxon>Pseudomonadati</taxon>
        <taxon>Bacteroidota</taxon>
        <taxon>Sphingobacteriia</taxon>
        <taxon>Sphingobacteriales</taxon>
        <taxon>Sphingobacteriaceae</taxon>
        <taxon>Mucilaginibacter</taxon>
    </lineage>
</organism>
<dbReference type="SUPFAM" id="SSF46689">
    <property type="entry name" value="Homeodomain-like"/>
    <property type="match status" value="2"/>
</dbReference>
<proteinExistence type="predicted"/>
<dbReference type="RefSeq" id="WP_345209714.1">
    <property type="nucleotide sequence ID" value="NZ_BAABFT010000002.1"/>
</dbReference>